<evidence type="ECO:0008006" key="3">
    <source>
        <dbReference type="Google" id="ProtNLM"/>
    </source>
</evidence>
<organism evidence="1 2">
    <name type="scientific">Kouleothrix aurantiaca</name>
    <dbReference type="NCBI Taxonomy" id="186479"/>
    <lineage>
        <taxon>Bacteria</taxon>
        <taxon>Bacillati</taxon>
        <taxon>Chloroflexota</taxon>
        <taxon>Chloroflexia</taxon>
        <taxon>Chloroflexales</taxon>
        <taxon>Roseiflexineae</taxon>
        <taxon>Roseiflexaceae</taxon>
        <taxon>Kouleothrix</taxon>
    </lineage>
</organism>
<dbReference type="AlphaFoldDB" id="A0A0P9DVZ3"/>
<keyword evidence="2" id="KW-1185">Reference proteome</keyword>
<gene>
    <name evidence="1" type="ORF">SE17_04820</name>
</gene>
<dbReference type="EMBL" id="LJCR01000085">
    <property type="protein sequence ID" value="KPV54265.1"/>
    <property type="molecule type" value="Genomic_DNA"/>
</dbReference>
<evidence type="ECO:0000313" key="1">
    <source>
        <dbReference type="EMBL" id="KPV54265.1"/>
    </source>
</evidence>
<dbReference type="PATRIC" id="fig|186479.3.peg.10470"/>
<dbReference type="Proteomes" id="UP000050509">
    <property type="component" value="Unassembled WGS sequence"/>
</dbReference>
<evidence type="ECO:0000313" key="2">
    <source>
        <dbReference type="Proteomes" id="UP000050509"/>
    </source>
</evidence>
<comment type="caution">
    <text evidence="1">The sequence shown here is derived from an EMBL/GenBank/DDBJ whole genome shotgun (WGS) entry which is preliminary data.</text>
</comment>
<protein>
    <recommendedName>
        <fullName evidence="3">Coiled-coil protein</fullName>
    </recommendedName>
</protein>
<accession>A0A0P9DVZ3</accession>
<name>A0A0P9DVZ3_9CHLR</name>
<sequence>MEKQIIDIYFSDFFEVSPDLLEEYGAFNVSLINDLPLFIDPFLLFNSKNPAYQKLHQDIIRYLQFLKGKSIEGTINEALLKSWYIFKEVEQNWLGFSQVGNKGSGLGIDFARALNANLHSIFSDFGQERVTKGSHLEKLCLIADGVGRDNISDFTTNLIKEFLLDYTQIFARQHLRPEFRRTVVVERVRFNYFTENWERDRFDLPYYGKSYVLLTPKDILTKDDIWISKSDMVDQYDQIALAIPDDQLRAQLGSYFLSVLSDKATKKERNEAAAKALRAFPQVVDYYIRYKEDHGDEAETISNEKVLETQTVFIDQVVAFVEQLLANTPFYQQPWDTFEEARERVSFLKQVIENNDGYRLFYLDGKPIKREEDLQILFRLTWRATPSDVNRETNNGRGPVDFKISRGSKDKSLVEFKLASNSKLRANLEKQVEIYEKANDTDKSLKVILYFSQEELEKVNRILRELNLHNHPDIYLIDARSDNKPSASNA</sequence>
<reference evidence="1 2" key="1">
    <citation type="submission" date="2015-09" db="EMBL/GenBank/DDBJ databases">
        <title>Draft genome sequence of Kouleothrix aurantiaca JCM 19913.</title>
        <authorList>
            <person name="Hemp J."/>
        </authorList>
    </citation>
    <scope>NUCLEOTIDE SEQUENCE [LARGE SCALE GENOMIC DNA]</scope>
    <source>
        <strain evidence="1 2">COM-B</strain>
    </source>
</reference>
<proteinExistence type="predicted"/>